<evidence type="ECO:0000313" key="10">
    <source>
        <dbReference type="Proteomes" id="UP000006637"/>
    </source>
</evidence>
<keyword evidence="6 9" id="KW-0067">ATP-binding</keyword>
<dbReference type="PROSITE" id="PS50893">
    <property type="entry name" value="ABC_TRANSPORTER_2"/>
    <property type="match status" value="1"/>
</dbReference>
<dbReference type="SUPFAM" id="SSF52540">
    <property type="entry name" value="P-loop containing nucleoside triphosphate hydrolases"/>
    <property type="match status" value="1"/>
</dbReference>
<keyword evidence="7" id="KW-0472">Membrane</keyword>
<sequence>MTFHELQKTDGGVVLDVRNLSVAFRTEEGEVRAVDGVSFVLRRGEVLAVVGESGSGKSVTALTILGLTRQKNARHAGEILYGERNLLAVSEKELRRLRGAELAMIFQDPLTSLNPLQRVGQQIAEMLRLHRNISRKQAWREAERLLAEVGIPRPEERARCYPHEFSGGMRQRAMIAMALACDPKVLIADEPTTALDVTIQAQILDLIKRLKDEHHTGVILITHDLGVVAEIADRIAVMYAGRVVEEAPRDELFYDPQHPYTWGLLGSVPRVDSPRGKELRPIEGIPPSITDLPPGCRFRPRCSHAFDRCIEEPPLETRLGRSDHSDACWLSPKQKRALRGAVIGRVGETA</sequence>
<evidence type="ECO:0000256" key="3">
    <source>
        <dbReference type="ARBA" id="ARBA00022448"/>
    </source>
</evidence>
<dbReference type="GO" id="GO:0005886">
    <property type="term" value="C:plasma membrane"/>
    <property type="evidence" value="ECO:0007669"/>
    <property type="project" value="UniProtKB-SubCell"/>
</dbReference>
<dbReference type="InterPro" id="IPR013563">
    <property type="entry name" value="Oligopep_ABC_C"/>
</dbReference>
<reference evidence="9 10" key="1">
    <citation type="submission" date="2006-06" db="EMBL/GenBank/DDBJ databases">
        <title>Complete sequence of Rubrobacter xylanophilus DSM 9941.</title>
        <authorList>
            <consortium name="US DOE Joint Genome Institute"/>
            <person name="Copeland A."/>
            <person name="Lucas S."/>
            <person name="Lapidus A."/>
            <person name="Barry K."/>
            <person name="Detter J.C."/>
            <person name="Glavina del Rio T."/>
            <person name="Hammon N."/>
            <person name="Israni S."/>
            <person name="Dalin E."/>
            <person name="Tice H."/>
            <person name="Pitluck S."/>
            <person name="Munk A.C."/>
            <person name="Brettin T."/>
            <person name="Bruce D."/>
            <person name="Han C."/>
            <person name="Tapia R."/>
            <person name="Gilna P."/>
            <person name="Schmutz J."/>
            <person name="Larimer F."/>
            <person name="Land M."/>
            <person name="Hauser L."/>
            <person name="Kyrpides N."/>
            <person name="Lykidis A."/>
            <person name="da Costa M.S."/>
            <person name="Rainey F.A."/>
            <person name="Empadinhas N."/>
            <person name="Jolivet E."/>
            <person name="Battista J.R."/>
            <person name="Richardson P."/>
        </authorList>
    </citation>
    <scope>NUCLEOTIDE SEQUENCE [LARGE SCALE GENOMIC DNA]</scope>
    <source>
        <strain evidence="10">DSM 9941 / JCM 11954 / NBRC 16129 / PRD-1</strain>
    </source>
</reference>
<evidence type="ECO:0000256" key="7">
    <source>
        <dbReference type="ARBA" id="ARBA00023136"/>
    </source>
</evidence>
<dbReference type="GO" id="GO:0005524">
    <property type="term" value="F:ATP binding"/>
    <property type="evidence" value="ECO:0007669"/>
    <property type="project" value="UniProtKB-KW"/>
</dbReference>
<dbReference type="STRING" id="266117.Rxyl_3025"/>
<evidence type="ECO:0000313" key="9">
    <source>
        <dbReference type="EMBL" id="ABG05935.1"/>
    </source>
</evidence>
<dbReference type="InterPro" id="IPR003439">
    <property type="entry name" value="ABC_transporter-like_ATP-bd"/>
</dbReference>
<dbReference type="KEGG" id="rxy:Rxyl_3025"/>
<evidence type="ECO:0000256" key="6">
    <source>
        <dbReference type="ARBA" id="ARBA00022840"/>
    </source>
</evidence>
<dbReference type="Gene3D" id="3.40.50.300">
    <property type="entry name" value="P-loop containing nucleotide triphosphate hydrolases"/>
    <property type="match status" value="1"/>
</dbReference>
<proteinExistence type="inferred from homology"/>
<dbReference type="PROSITE" id="PS00211">
    <property type="entry name" value="ABC_TRANSPORTER_1"/>
    <property type="match status" value="1"/>
</dbReference>
<dbReference type="PANTHER" id="PTHR43297:SF2">
    <property type="entry name" value="DIPEPTIDE TRANSPORT ATP-BINDING PROTEIN DPPD"/>
    <property type="match status" value="1"/>
</dbReference>
<organism evidence="9 10">
    <name type="scientific">Rubrobacter xylanophilus (strain DSM 9941 / JCM 11954 / NBRC 16129 / PRD-1)</name>
    <dbReference type="NCBI Taxonomy" id="266117"/>
    <lineage>
        <taxon>Bacteria</taxon>
        <taxon>Bacillati</taxon>
        <taxon>Actinomycetota</taxon>
        <taxon>Rubrobacteria</taxon>
        <taxon>Rubrobacterales</taxon>
        <taxon>Rubrobacteraceae</taxon>
        <taxon>Rubrobacter</taxon>
    </lineage>
</organism>
<comment type="similarity">
    <text evidence="2">Belongs to the ABC transporter superfamily.</text>
</comment>
<feature type="domain" description="ABC transporter" evidence="8">
    <location>
        <begin position="17"/>
        <end position="265"/>
    </location>
</feature>
<dbReference type="AlphaFoldDB" id="Q1ARP3"/>
<dbReference type="HOGENOM" id="CLU_000604_1_23_11"/>
<dbReference type="InterPro" id="IPR003593">
    <property type="entry name" value="AAA+_ATPase"/>
</dbReference>
<dbReference type="FunFam" id="3.40.50.300:FF:000016">
    <property type="entry name" value="Oligopeptide ABC transporter ATP-binding component"/>
    <property type="match status" value="1"/>
</dbReference>
<protein>
    <submittedName>
        <fullName evidence="9">Oligopeptide/dipeptide ABC transporter, ATP-binding protein-like protein</fullName>
    </submittedName>
</protein>
<accession>Q1ARP3</accession>
<dbReference type="Proteomes" id="UP000006637">
    <property type="component" value="Chromosome"/>
</dbReference>
<dbReference type="GO" id="GO:0015833">
    <property type="term" value="P:peptide transport"/>
    <property type="evidence" value="ECO:0007669"/>
    <property type="project" value="InterPro"/>
</dbReference>
<evidence type="ECO:0000256" key="5">
    <source>
        <dbReference type="ARBA" id="ARBA00022741"/>
    </source>
</evidence>
<evidence type="ECO:0000256" key="2">
    <source>
        <dbReference type="ARBA" id="ARBA00005417"/>
    </source>
</evidence>
<keyword evidence="10" id="KW-1185">Reference proteome</keyword>
<keyword evidence="4" id="KW-1003">Cell membrane</keyword>
<dbReference type="RefSeq" id="WP_011565944.1">
    <property type="nucleotide sequence ID" value="NC_008148.1"/>
</dbReference>
<evidence type="ECO:0000256" key="4">
    <source>
        <dbReference type="ARBA" id="ARBA00022475"/>
    </source>
</evidence>
<dbReference type="OrthoDB" id="8036461at2"/>
<dbReference type="eggNOG" id="COG0444">
    <property type="taxonomic scope" value="Bacteria"/>
</dbReference>
<dbReference type="CDD" id="cd03257">
    <property type="entry name" value="ABC_NikE_OppD_transporters"/>
    <property type="match status" value="1"/>
</dbReference>
<dbReference type="Pfam" id="PF00005">
    <property type="entry name" value="ABC_tran"/>
    <property type="match status" value="1"/>
</dbReference>
<keyword evidence="3" id="KW-0813">Transport</keyword>
<dbReference type="InterPro" id="IPR027417">
    <property type="entry name" value="P-loop_NTPase"/>
</dbReference>
<dbReference type="InterPro" id="IPR050388">
    <property type="entry name" value="ABC_Ni/Peptide_Import"/>
</dbReference>
<dbReference type="PANTHER" id="PTHR43297">
    <property type="entry name" value="OLIGOPEPTIDE TRANSPORT ATP-BINDING PROTEIN APPD"/>
    <property type="match status" value="1"/>
</dbReference>
<dbReference type="GO" id="GO:0016887">
    <property type="term" value="F:ATP hydrolysis activity"/>
    <property type="evidence" value="ECO:0007669"/>
    <property type="project" value="InterPro"/>
</dbReference>
<evidence type="ECO:0000256" key="1">
    <source>
        <dbReference type="ARBA" id="ARBA00004202"/>
    </source>
</evidence>
<dbReference type="SMART" id="SM00382">
    <property type="entry name" value="AAA"/>
    <property type="match status" value="1"/>
</dbReference>
<dbReference type="EMBL" id="CP000386">
    <property type="protein sequence ID" value="ABG05935.1"/>
    <property type="molecule type" value="Genomic_DNA"/>
</dbReference>
<evidence type="ECO:0000259" key="8">
    <source>
        <dbReference type="PROSITE" id="PS50893"/>
    </source>
</evidence>
<gene>
    <name evidence="9" type="ordered locus">Rxyl_3025</name>
</gene>
<dbReference type="Pfam" id="PF08352">
    <property type="entry name" value="oligo_HPY"/>
    <property type="match status" value="1"/>
</dbReference>
<name>Q1ARP3_RUBXD</name>
<comment type="subcellular location">
    <subcellularLocation>
        <location evidence="1">Cell membrane</location>
        <topology evidence="1">Peripheral membrane protein</topology>
    </subcellularLocation>
</comment>
<dbReference type="InterPro" id="IPR017871">
    <property type="entry name" value="ABC_transporter-like_CS"/>
</dbReference>
<keyword evidence="5" id="KW-0547">Nucleotide-binding</keyword>
<dbReference type="PhylomeDB" id="Q1ARP3"/>
<dbReference type="NCBIfam" id="TIGR01727">
    <property type="entry name" value="oligo_HPY"/>
    <property type="match status" value="1"/>
</dbReference>